<proteinExistence type="predicted"/>
<evidence type="ECO:0000256" key="2">
    <source>
        <dbReference type="SAM" id="SignalP"/>
    </source>
</evidence>
<reference evidence="4 5" key="1">
    <citation type="submission" date="2021-10" db="EMBL/GenBank/DDBJ databases">
        <title>Anaerobic single-cell dispensing facilitates the cultivation of human gut bacteria.</title>
        <authorList>
            <person name="Afrizal A."/>
        </authorList>
    </citation>
    <scope>NUCLEOTIDE SEQUENCE [LARGE SCALE GENOMIC DNA]</scope>
    <source>
        <strain evidence="4 5">CLA-AA-H270</strain>
    </source>
</reference>
<evidence type="ECO:0000256" key="1">
    <source>
        <dbReference type="ARBA" id="ARBA00022737"/>
    </source>
</evidence>
<dbReference type="RefSeq" id="WP_227600423.1">
    <property type="nucleotide sequence ID" value="NZ_JAJEPX010000010.1"/>
</dbReference>
<dbReference type="AlphaFoldDB" id="A0AAW4VWZ3"/>
<evidence type="ECO:0000313" key="5">
    <source>
        <dbReference type="Proteomes" id="UP001298753"/>
    </source>
</evidence>
<comment type="caution">
    <text evidence="4">The sequence shown here is derived from an EMBL/GenBank/DDBJ whole genome shotgun (WGS) entry which is preliminary data.</text>
</comment>
<gene>
    <name evidence="4" type="ORF">LKD22_05025</name>
</gene>
<feature type="signal peptide" evidence="2">
    <location>
        <begin position="1"/>
        <end position="33"/>
    </location>
</feature>
<dbReference type="PROSITE" id="PS51272">
    <property type="entry name" value="SLH"/>
    <property type="match status" value="2"/>
</dbReference>
<protein>
    <submittedName>
        <fullName evidence="4">S-layer homology domain-containing protein</fullName>
    </submittedName>
</protein>
<name>A0AAW4VWZ3_9FIRM</name>
<organism evidence="4 5">
    <name type="scientific">Agathobaculum butyriciproducens</name>
    <dbReference type="NCBI Taxonomy" id="1628085"/>
    <lineage>
        <taxon>Bacteria</taxon>
        <taxon>Bacillati</taxon>
        <taxon>Bacillota</taxon>
        <taxon>Clostridia</taxon>
        <taxon>Eubacteriales</taxon>
        <taxon>Butyricicoccaceae</taxon>
        <taxon>Agathobaculum</taxon>
    </lineage>
</organism>
<dbReference type="EMBL" id="JAJEPX010000010">
    <property type="protein sequence ID" value="MCC2176494.1"/>
    <property type="molecule type" value="Genomic_DNA"/>
</dbReference>
<keyword evidence="5" id="KW-1185">Reference proteome</keyword>
<dbReference type="Proteomes" id="UP001298753">
    <property type="component" value="Unassembled WGS sequence"/>
</dbReference>
<feature type="domain" description="SLH" evidence="3">
    <location>
        <begin position="95"/>
        <end position="158"/>
    </location>
</feature>
<keyword evidence="1" id="KW-0677">Repeat</keyword>
<evidence type="ECO:0000259" key="3">
    <source>
        <dbReference type="PROSITE" id="PS51272"/>
    </source>
</evidence>
<sequence>MFSIYFLIFTCHLKKVLALVLAFACAFTMFAGAAFTDSADIKVDTEVVDTLVSLGVVNGYDDGSFKPNGTVTRAEMAKMIYVLRTGNSDASAYNDDKTSFTDIGSHWARGYIKYCQSLGIIAGKSNTKFCPNDKVTAQEAAKMLLVTLGYNAEKAGLTGAGWASKTNALADENGLLEDVTTSFTSACPRQYAAQLIYNAVFAYTVVLRDGEYTNMKLVTSADKGADNYNPTIGKKYMGLEEATGELTKISYDEDKDEFTYTVAKHSTPALKSSKDYSKLYGLKVNVLYKTTSNKTTVYGIYAKDSSIVASGALNDLDTVSKEDKKIKIDGTEYKLSNETYNIGMTTAFNGADFGKLTTKQSGVYKLNNDIDVHGYYSFDLLDTDDDDKGDKIVVHPVSVKKVTYAGTKSINAPSSYKYEDCDIADGIAKDDYVVITAADNAAKGRTNIVKAEIVSGKVTATKDGKIQINNTWYNLSGVATNDFKVGDSYDVAVYNGYAFSSDATEEASKDILFVAGTKNFEKFAGENNGTVDAKAYFMDGSNKTITITKLNGDKLKAANFTDKDGKDVTESKLAGVLYTYTVKGTDYELKTLNNSSNKAGYKDYASGNSVTFTKENDNNTKAPAKIGSYVIADDAVVFVKDSSETKIVSGKTVNDWAANFGTFGQVLTSEVNGIKYAKVAALVNTSAARPSASGDCKYAYLTADTYNGQTQDEDADDALVFSVFGENGAKTLYDTDDTKLSLSALKKGQLIQYTEDGDKIKDVKVLGNGTDAGTTTSIKRVAITGIEDKNKGLVYFLDSPTDGTAKFLKMDDDVYFVKIDDAAATAEAGKRSGVAEAHSEVPDTKEANAYIAIDGDKIVAVYYDVDKLDDGASFKEN</sequence>
<evidence type="ECO:0000313" key="4">
    <source>
        <dbReference type="EMBL" id="MCC2176494.1"/>
    </source>
</evidence>
<feature type="chain" id="PRO_5043890599" evidence="2">
    <location>
        <begin position="34"/>
        <end position="877"/>
    </location>
</feature>
<dbReference type="InterPro" id="IPR001119">
    <property type="entry name" value="SLH_dom"/>
</dbReference>
<feature type="domain" description="SLH" evidence="3">
    <location>
        <begin position="30"/>
        <end position="94"/>
    </location>
</feature>
<dbReference type="Pfam" id="PF00395">
    <property type="entry name" value="SLH"/>
    <property type="match status" value="2"/>
</dbReference>
<accession>A0AAW4VWZ3</accession>
<keyword evidence="2" id="KW-0732">Signal</keyword>